<dbReference type="GO" id="GO:0004386">
    <property type="term" value="F:helicase activity"/>
    <property type="evidence" value="ECO:0007669"/>
    <property type="project" value="UniProtKB-KW"/>
</dbReference>
<keyword evidence="12" id="KW-1185">Reference proteome</keyword>
<keyword evidence="8" id="KW-0238">DNA-binding</keyword>
<dbReference type="GO" id="GO:0004527">
    <property type="term" value="F:exonuclease activity"/>
    <property type="evidence" value="ECO:0007669"/>
    <property type="project" value="UniProtKB-KW"/>
</dbReference>
<dbReference type="InterPro" id="IPR038726">
    <property type="entry name" value="PDDEXK_AddAB-type"/>
</dbReference>
<keyword evidence="5" id="KW-0347">Helicase</keyword>
<evidence type="ECO:0000259" key="10">
    <source>
        <dbReference type="Pfam" id="PF12705"/>
    </source>
</evidence>
<dbReference type="AlphaFoldDB" id="A0A6N4TKR8"/>
<keyword evidence="7" id="KW-0067">ATP-binding</keyword>
<dbReference type="GO" id="GO:0005524">
    <property type="term" value="F:ATP binding"/>
    <property type="evidence" value="ECO:0007669"/>
    <property type="project" value="UniProtKB-KW"/>
</dbReference>
<organism evidence="11 12">
    <name type="scientific">Amedibacterium intestinale</name>
    <dbReference type="NCBI Taxonomy" id="2583452"/>
    <lineage>
        <taxon>Bacteria</taxon>
        <taxon>Bacillati</taxon>
        <taxon>Bacillota</taxon>
        <taxon>Erysipelotrichia</taxon>
        <taxon>Erysipelotrichales</taxon>
        <taxon>Erysipelotrichaceae</taxon>
        <taxon>Amedibacterium</taxon>
    </lineage>
</organism>
<keyword evidence="4" id="KW-0378">Hydrolase</keyword>
<name>A0A6N4TKR8_9FIRM</name>
<gene>
    <name evidence="11" type="ORF">Aargi30884_19180</name>
</gene>
<protein>
    <recommendedName>
        <fullName evidence="10">PD-(D/E)XK endonuclease-like domain-containing protein</fullName>
    </recommendedName>
</protein>
<dbReference type="Proteomes" id="UP000464754">
    <property type="component" value="Chromosome"/>
</dbReference>
<dbReference type="EMBL" id="AP019695">
    <property type="protein sequence ID" value="BBK23015.1"/>
    <property type="molecule type" value="Genomic_DNA"/>
</dbReference>
<proteinExistence type="predicted"/>
<evidence type="ECO:0000256" key="1">
    <source>
        <dbReference type="ARBA" id="ARBA00022722"/>
    </source>
</evidence>
<evidence type="ECO:0000256" key="3">
    <source>
        <dbReference type="ARBA" id="ARBA00022763"/>
    </source>
</evidence>
<dbReference type="KEGG" id="aarg:Aargi30884_19180"/>
<accession>A0A6N4TKR8</accession>
<dbReference type="InterPro" id="IPR027417">
    <property type="entry name" value="P-loop_NTPase"/>
</dbReference>
<dbReference type="Gene3D" id="3.90.320.10">
    <property type="match status" value="1"/>
</dbReference>
<keyword evidence="3" id="KW-0227">DNA damage</keyword>
<feature type="domain" description="PD-(D/E)XK endonuclease-like" evidence="10">
    <location>
        <begin position="547"/>
        <end position="859"/>
    </location>
</feature>
<evidence type="ECO:0000256" key="7">
    <source>
        <dbReference type="ARBA" id="ARBA00022840"/>
    </source>
</evidence>
<evidence type="ECO:0000256" key="2">
    <source>
        <dbReference type="ARBA" id="ARBA00022741"/>
    </source>
</evidence>
<dbReference type="GO" id="GO:0003677">
    <property type="term" value="F:DNA binding"/>
    <property type="evidence" value="ECO:0007669"/>
    <property type="project" value="UniProtKB-KW"/>
</dbReference>
<dbReference type="GO" id="GO:0006310">
    <property type="term" value="P:DNA recombination"/>
    <property type="evidence" value="ECO:0007669"/>
    <property type="project" value="TreeGrafter"/>
</dbReference>
<keyword evidence="6" id="KW-0269">Exonuclease</keyword>
<keyword evidence="9" id="KW-0234">DNA repair</keyword>
<evidence type="ECO:0000256" key="5">
    <source>
        <dbReference type="ARBA" id="ARBA00022806"/>
    </source>
</evidence>
<sequence>MASLHDLRMGDIIVAPSYLHPFLREQLIEENQGCIGIHLHSFYSLLTSWQKEEPQGEIAIISQYRKLIKEMLPSLSIYKETASSLPFLQECYAFIEDMKTWDISIDQLPRETASQKELYAILFPLYPITTSADIQKKTLEKRIHHDFSNIYLYDASFSLKEQKLVDFFMEHGAKLIPMQQVCQKKQFYHAVNKRQEIEGCAQYILQHDISAQDIQITLADTTYAPIVKQIFERYKIPHTFLSNSHTSIITKRFHALFQYYLRPDEKHFLNCLDCGCFVVEGIESLRSYLEIFPGNITTPFDHLQTIDYQGHVLSPLDLEKLLHLQQKAEEVRQQVTEKLHPFLIAASIEEVFLSICELVKETLSTQHTELQVFLKVQNFLNDVFPYLENMEDFTFYLPYLDKISYDGSIKEMHGAIVTSLTQNCPKKQYQFILGATQNNYPAFSFKKGIFDESYYQFLPYPSMEDRYAHYLKQLEKQLWNAPVLIVSYPLGTYEGKSLEAALEIEQMLGKPESYPLHTSYVPMKTSLEISPQIAKQLFVKDDVLKGSISSLERYIHCPFSYFLRYGLGLREPMQYTFSDSYAGTLSHYVLETLTKTMGKEYAKATSDKIEQLLHKEIEEIKEIFPSSASSYSLLEKRLFTNLTQTLQRLEDMEEHSHLKPWKQEEPFTYILPVKEDVKLQLYGIIDRIDADGNLASILDYKSSIKTLSEPKVFAALQLQLLTYSIVVKKMHKEVLGAYYVSLKNENIPNIAGQLKRRPVSYTEIGKEEKEALLKKAHRRNGWTMSYQVDILDDDASHIAGVRQNKDGIIKAGKTYSLDQIEKYFTTIYQKIADRILSADISLTPDEDACTFCKYYEICRFHGLYTKKEPFIEPDDALYRKEEEIEDATME</sequence>
<dbReference type="Pfam" id="PF12705">
    <property type="entry name" value="PDDEXK_1"/>
    <property type="match status" value="1"/>
</dbReference>
<dbReference type="SUPFAM" id="SSF52980">
    <property type="entry name" value="Restriction endonuclease-like"/>
    <property type="match status" value="1"/>
</dbReference>
<dbReference type="PANTHER" id="PTHR30591">
    <property type="entry name" value="RECBCD ENZYME SUBUNIT RECC"/>
    <property type="match status" value="1"/>
</dbReference>
<evidence type="ECO:0000313" key="11">
    <source>
        <dbReference type="EMBL" id="BBK23015.1"/>
    </source>
</evidence>
<keyword evidence="1" id="KW-0540">Nuclease</keyword>
<evidence type="ECO:0000313" key="12">
    <source>
        <dbReference type="Proteomes" id="UP000464754"/>
    </source>
</evidence>
<dbReference type="InterPro" id="IPR011604">
    <property type="entry name" value="PDDEXK-like_dom_sf"/>
</dbReference>
<evidence type="ECO:0000256" key="4">
    <source>
        <dbReference type="ARBA" id="ARBA00022801"/>
    </source>
</evidence>
<dbReference type="Gene3D" id="3.40.50.300">
    <property type="entry name" value="P-loop containing nucleotide triphosphate hydrolases"/>
    <property type="match status" value="1"/>
</dbReference>
<dbReference type="InterPro" id="IPR011335">
    <property type="entry name" value="Restrct_endonuc-II-like"/>
</dbReference>
<keyword evidence="2" id="KW-0547">Nucleotide-binding</keyword>
<evidence type="ECO:0000256" key="6">
    <source>
        <dbReference type="ARBA" id="ARBA00022839"/>
    </source>
</evidence>
<dbReference type="PANTHER" id="PTHR30591:SF1">
    <property type="entry name" value="RECBCD ENZYME SUBUNIT RECC"/>
    <property type="match status" value="1"/>
</dbReference>
<dbReference type="GO" id="GO:0006281">
    <property type="term" value="P:DNA repair"/>
    <property type="evidence" value="ECO:0007669"/>
    <property type="project" value="UniProtKB-KW"/>
</dbReference>
<reference evidence="12" key="1">
    <citation type="submission" date="2019-05" db="EMBL/GenBank/DDBJ databases">
        <title>Complete genome sequencing of Absiella argi strain JCM 30884.</title>
        <authorList>
            <person name="Sakamoto M."/>
            <person name="Murakami T."/>
            <person name="Mori H."/>
        </authorList>
    </citation>
    <scope>NUCLEOTIDE SEQUENCE [LARGE SCALE GENOMIC DNA]</scope>
    <source>
        <strain evidence="12">JCM 30884</strain>
    </source>
</reference>
<evidence type="ECO:0000256" key="8">
    <source>
        <dbReference type="ARBA" id="ARBA00023125"/>
    </source>
</evidence>
<evidence type="ECO:0000256" key="9">
    <source>
        <dbReference type="ARBA" id="ARBA00023204"/>
    </source>
</evidence>
<dbReference type="SUPFAM" id="SSF52540">
    <property type="entry name" value="P-loop containing nucleoside triphosphate hydrolases"/>
    <property type="match status" value="1"/>
</dbReference>
<dbReference type="RefSeq" id="WP_240145506.1">
    <property type="nucleotide sequence ID" value="NZ_AP019695.1"/>
</dbReference>